<dbReference type="PROSITE" id="PS50972">
    <property type="entry name" value="PTERIN_BINDING"/>
    <property type="match status" value="1"/>
</dbReference>
<evidence type="ECO:0000256" key="17">
    <source>
        <dbReference type="ARBA" id="ARBA00025552"/>
    </source>
</evidence>
<feature type="domain" description="Hcy-binding" evidence="20">
    <location>
        <begin position="2"/>
        <end position="290"/>
    </location>
</feature>
<dbReference type="SUPFAM" id="SSF82282">
    <property type="entry name" value="Homocysteine S-methyltransferase"/>
    <property type="match status" value="1"/>
</dbReference>
<dbReference type="Gene3D" id="1.10.1240.10">
    <property type="entry name" value="Methionine synthase domain"/>
    <property type="match status" value="1"/>
</dbReference>
<dbReference type="InterPro" id="IPR036594">
    <property type="entry name" value="Meth_synthase_dom"/>
</dbReference>
<keyword evidence="12" id="KW-0949">S-adenosyl-L-methionine</keyword>
<keyword evidence="16" id="KW-0170">Cobalt</keyword>
<accession>A0A9D2HFA1</accession>
<evidence type="ECO:0000259" key="22">
    <source>
        <dbReference type="PROSITE" id="PS51332"/>
    </source>
</evidence>
<keyword evidence="15" id="KW-0486">Methionine biosynthesis</keyword>
<feature type="domain" description="B12-binding" evidence="22">
    <location>
        <begin position="688"/>
        <end position="809"/>
    </location>
</feature>
<evidence type="ECO:0000256" key="19">
    <source>
        <dbReference type="PROSITE-ProRule" id="PRU00333"/>
    </source>
</evidence>
<dbReference type="EMBL" id="DXAN01000023">
    <property type="protein sequence ID" value="HJA08965.1"/>
    <property type="molecule type" value="Genomic_DNA"/>
</dbReference>
<dbReference type="GO" id="GO:0032259">
    <property type="term" value="P:methylation"/>
    <property type="evidence" value="ECO:0007669"/>
    <property type="project" value="UniProtKB-KW"/>
</dbReference>
<comment type="cofactor">
    <cofactor evidence="2 19">
        <name>Zn(2+)</name>
        <dbReference type="ChEBI" id="CHEBI:29105"/>
    </cofactor>
</comment>
<feature type="binding site" evidence="19">
    <location>
        <position position="210"/>
    </location>
    <ligand>
        <name>Zn(2+)</name>
        <dbReference type="ChEBI" id="CHEBI:29105"/>
    </ligand>
</feature>
<keyword evidence="11 19" id="KW-0808">Transferase</keyword>
<feature type="domain" description="Pterin-binding" evidence="21">
    <location>
        <begin position="325"/>
        <end position="568"/>
    </location>
</feature>
<reference evidence="24" key="1">
    <citation type="journal article" date="2021" name="PeerJ">
        <title>Extensive microbial diversity within the chicken gut microbiome revealed by metagenomics and culture.</title>
        <authorList>
            <person name="Gilroy R."/>
            <person name="Ravi A."/>
            <person name="Getino M."/>
            <person name="Pursley I."/>
            <person name="Horton D.L."/>
            <person name="Alikhan N.F."/>
            <person name="Baker D."/>
            <person name="Gharbi K."/>
            <person name="Hall N."/>
            <person name="Watson M."/>
            <person name="Adriaenssens E.M."/>
            <person name="Foster-Nyarko E."/>
            <person name="Jarju S."/>
            <person name="Secka A."/>
            <person name="Antonio M."/>
            <person name="Oren A."/>
            <person name="Chaudhuri R.R."/>
            <person name="La Ragione R."/>
            <person name="Hildebrand F."/>
            <person name="Pallen M.J."/>
        </authorList>
    </citation>
    <scope>NUCLEOTIDE SEQUENCE</scope>
    <source>
        <strain evidence="24">CHK186-16707</strain>
    </source>
</reference>
<evidence type="ECO:0000259" key="20">
    <source>
        <dbReference type="PROSITE" id="PS50970"/>
    </source>
</evidence>
<dbReference type="InterPro" id="IPR036724">
    <property type="entry name" value="Cobalamin-bd_sf"/>
</dbReference>
<dbReference type="GO" id="GO:0008705">
    <property type="term" value="F:methionine synthase activity"/>
    <property type="evidence" value="ECO:0007669"/>
    <property type="project" value="UniProtKB-EC"/>
</dbReference>
<evidence type="ECO:0000256" key="3">
    <source>
        <dbReference type="ARBA" id="ARBA00001956"/>
    </source>
</evidence>
<evidence type="ECO:0000256" key="5">
    <source>
        <dbReference type="ARBA" id="ARBA00010398"/>
    </source>
</evidence>
<dbReference type="Gene3D" id="3.40.50.280">
    <property type="entry name" value="Cobalamin-binding domain"/>
    <property type="match status" value="1"/>
</dbReference>
<dbReference type="CDD" id="cd02070">
    <property type="entry name" value="corrinoid_protein_B12-BD"/>
    <property type="match status" value="1"/>
</dbReference>
<dbReference type="SUPFAM" id="SSF51717">
    <property type="entry name" value="Dihydropteroate synthetase-like"/>
    <property type="match status" value="1"/>
</dbReference>
<evidence type="ECO:0000256" key="10">
    <source>
        <dbReference type="ARBA" id="ARBA00022628"/>
    </source>
</evidence>
<keyword evidence="14 19" id="KW-0862">Zinc</keyword>
<dbReference type="Gene3D" id="3.20.20.20">
    <property type="entry name" value="Dihydropteroate synthase-like"/>
    <property type="match status" value="1"/>
</dbReference>
<dbReference type="Gene3D" id="3.20.20.330">
    <property type="entry name" value="Homocysteine-binding-like domain"/>
    <property type="match status" value="1"/>
</dbReference>
<dbReference type="Pfam" id="PF02607">
    <property type="entry name" value="B12-binding_2"/>
    <property type="match status" value="1"/>
</dbReference>
<evidence type="ECO:0000256" key="18">
    <source>
        <dbReference type="ARBA" id="ARBA00031040"/>
    </source>
</evidence>
<dbReference type="InterPro" id="IPR017215">
    <property type="entry name" value="MetH_bac"/>
</dbReference>
<dbReference type="AlphaFoldDB" id="A0A9D2HFA1"/>
<evidence type="ECO:0000256" key="15">
    <source>
        <dbReference type="ARBA" id="ARBA00023167"/>
    </source>
</evidence>
<dbReference type="PANTHER" id="PTHR45833">
    <property type="entry name" value="METHIONINE SYNTHASE"/>
    <property type="match status" value="1"/>
</dbReference>
<dbReference type="EC" id="2.1.1.13" evidence="6"/>
<feature type="domain" description="B12-binding N-terminal" evidence="23">
    <location>
        <begin position="593"/>
        <end position="687"/>
    </location>
</feature>
<gene>
    <name evidence="24" type="ORF">H9962_07230</name>
</gene>
<dbReference type="Pfam" id="PF00809">
    <property type="entry name" value="Pterin_bind"/>
    <property type="match status" value="1"/>
</dbReference>
<dbReference type="GO" id="GO:0031419">
    <property type="term" value="F:cobalamin binding"/>
    <property type="evidence" value="ECO:0007669"/>
    <property type="project" value="UniProtKB-KW"/>
</dbReference>
<feature type="binding site" evidence="19">
    <location>
        <position position="275"/>
    </location>
    <ligand>
        <name>Zn(2+)</name>
        <dbReference type="ChEBI" id="CHEBI:29105"/>
    </ligand>
</feature>
<evidence type="ECO:0000313" key="25">
    <source>
        <dbReference type="Proteomes" id="UP000824225"/>
    </source>
</evidence>
<dbReference type="InterPro" id="IPR006158">
    <property type="entry name" value="Cobalamin-bd"/>
</dbReference>
<evidence type="ECO:0000256" key="4">
    <source>
        <dbReference type="ARBA" id="ARBA00005178"/>
    </source>
</evidence>
<comment type="function">
    <text evidence="17">Catalyzes the transfer of a methyl group from methyl-cobalamin to homocysteine, yielding enzyme-bound cob(I)alamin and methionine. Subsequently, remethylates the cofactor using methyltetrahydrofolate.</text>
</comment>
<dbReference type="PROSITE" id="PS50970">
    <property type="entry name" value="HCY"/>
    <property type="match status" value="1"/>
</dbReference>
<dbReference type="GO" id="GO:0050667">
    <property type="term" value="P:homocysteine metabolic process"/>
    <property type="evidence" value="ECO:0007669"/>
    <property type="project" value="TreeGrafter"/>
</dbReference>
<feature type="binding site" evidence="19">
    <location>
        <position position="276"/>
    </location>
    <ligand>
        <name>Zn(2+)</name>
        <dbReference type="ChEBI" id="CHEBI:29105"/>
    </ligand>
</feature>
<dbReference type="InterPro" id="IPR000489">
    <property type="entry name" value="Pterin-binding_dom"/>
</dbReference>
<keyword evidence="9" id="KW-0028">Amino-acid biosynthesis</keyword>
<dbReference type="InterPro" id="IPR050554">
    <property type="entry name" value="Met_Synthase/Corrinoid"/>
</dbReference>
<protein>
    <recommendedName>
        <fullName evidence="7">Methionine synthase</fullName>
        <ecNumber evidence="6">2.1.1.13</ecNumber>
    </recommendedName>
    <alternativeName>
        <fullName evidence="18">5-methyltetrahydrofolate--homocysteine methyltransferase</fullName>
    </alternativeName>
</protein>
<evidence type="ECO:0000256" key="16">
    <source>
        <dbReference type="ARBA" id="ARBA00023285"/>
    </source>
</evidence>
<dbReference type="InterPro" id="IPR003759">
    <property type="entry name" value="Cbl-bd_cap"/>
</dbReference>
<dbReference type="InterPro" id="IPR036589">
    <property type="entry name" value="HCY_dom_sf"/>
</dbReference>
<comment type="catalytic activity">
    <reaction evidence="1">
        <text>(6S)-5-methyl-5,6,7,8-tetrahydrofolate + L-homocysteine = (6S)-5,6,7,8-tetrahydrofolate + L-methionine</text>
        <dbReference type="Rhea" id="RHEA:11172"/>
        <dbReference type="ChEBI" id="CHEBI:18608"/>
        <dbReference type="ChEBI" id="CHEBI:57453"/>
        <dbReference type="ChEBI" id="CHEBI:57844"/>
        <dbReference type="ChEBI" id="CHEBI:58199"/>
        <dbReference type="EC" id="2.1.1.13"/>
    </reaction>
</comment>
<keyword evidence="10" id="KW-0846">Cobalamin</keyword>
<evidence type="ECO:0000256" key="1">
    <source>
        <dbReference type="ARBA" id="ARBA00001700"/>
    </source>
</evidence>
<dbReference type="SMART" id="SM01018">
    <property type="entry name" value="B12-binding_2"/>
    <property type="match status" value="1"/>
</dbReference>
<evidence type="ECO:0000256" key="7">
    <source>
        <dbReference type="ARBA" id="ARBA00013998"/>
    </source>
</evidence>
<name>A0A9D2HFA1_9BACT</name>
<dbReference type="GO" id="GO:0046872">
    <property type="term" value="F:metal ion binding"/>
    <property type="evidence" value="ECO:0007669"/>
    <property type="project" value="UniProtKB-KW"/>
</dbReference>
<dbReference type="InterPro" id="IPR003726">
    <property type="entry name" value="HCY_dom"/>
</dbReference>
<evidence type="ECO:0000259" key="23">
    <source>
        <dbReference type="PROSITE" id="PS51337"/>
    </source>
</evidence>
<dbReference type="PROSITE" id="PS51337">
    <property type="entry name" value="B12_BINDING_NTER"/>
    <property type="match status" value="1"/>
</dbReference>
<comment type="caution">
    <text evidence="24">The sequence shown here is derived from an EMBL/GenBank/DDBJ whole genome shotgun (WGS) entry which is preliminary data.</text>
</comment>
<comment type="similarity">
    <text evidence="5">Belongs to the vitamin-B12 dependent methionine synthase family.</text>
</comment>
<dbReference type="SUPFAM" id="SSF47644">
    <property type="entry name" value="Methionine synthase domain"/>
    <property type="match status" value="1"/>
</dbReference>
<evidence type="ECO:0000256" key="2">
    <source>
        <dbReference type="ARBA" id="ARBA00001947"/>
    </source>
</evidence>
<evidence type="ECO:0000256" key="12">
    <source>
        <dbReference type="ARBA" id="ARBA00022691"/>
    </source>
</evidence>
<comment type="cofactor">
    <cofactor evidence="3">
        <name>methylcob(III)alamin</name>
        <dbReference type="ChEBI" id="CHEBI:28115"/>
    </cofactor>
</comment>
<dbReference type="Proteomes" id="UP000824225">
    <property type="component" value="Unassembled WGS sequence"/>
</dbReference>
<keyword evidence="8 19" id="KW-0489">Methyltransferase</keyword>
<keyword evidence="13 19" id="KW-0479">Metal-binding</keyword>
<evidence type="ECO:0000259" key="21">
    <source>
        <dbReference type="PROSITE" id="PS50972"/>
    </source>
</evidence>
<proteinExistence type="inferred from homology"/>
<evidence type="ECO:0000313" key="24">
    <source>
        <dbReference type="EMBL" id="HJA08965.1"/>
    </source>
</evidence>
<dbReference type="PROSITE" id="PS51332">
    <property type="entry name" value="B12_BINDING"/>
    <property type="match status" value="1"/>
</dbReference>
<evidence type="ECO:0000256" key="9">
    <source>
        <dbReference type="ARBA" id="ARBA00022605"/>
    </source>
</evidence>
<evidence type="ECO:0000256" key="8">
    <source>
        <dbReference type="ARBA" id="ARBA00022603"/>
    </source>
</evidence>
<dbReference type="PANTHER" id="PTHR45833:SF1">
    <property type="entry name" value="METHIONINE SYNTHASE"/>
    <property type="match status" value="1"/>
</dbReference>
<organism evidence="24 25">
    <name type="scientific">Candidatus Mailhella merdigallinarum</name>
    <dbReference type="NCBI Taxonomy" id="2838658"/>
    <lineage>
        <taxon>Bacteria</taxon>
        <taxon>Pseudomonadati</taxon>
        <taxon>Thermodesulfobacteriota</taxon>
        <taxon>Desulfovibrionia</taxon>
        <taxon>Desulfovibrionales</taxon>
        <taxon>Desulfovibrionaceae</taxon>
        <taxon>Mailhella</taxon>
    </lineage>
</organism>
<reference evidence="24" key="2">
    <citation type="submission" date="2021-04" db="EMBL/GenBank/DDBJ databases">
        <authorList>
            <person name="Gilroy R."/>
        </authorList>
    </citation>
    <scope>NUCLEOTIDE SEQUENCE</scope>
    <source>
        <strain evidence="24">CHK186-16707</strain>
    </source>
</reference>
<sequence>MSIIRRLLKEKRPLFVDGATGTMLQALGMPAGVNPAKFCLERPDVVRGVHRAYAEAGADILLTATFGGSSFKLPPDIDPVAFNAAMARHARAVADELTERLGRPLFVAGDIGPSGHFVSPLGDVEPEALAEAFRAQVRGLVKGGVDLLFIETQFDLAEVRAAVAAARQECDLPVFASMTFEDGVSLTGSSPEIFAVTMSNMGVDAVGVNCGAGPEQMLLVAEKLLTACNLPVFAEPNAGLPELVDGETVFRLGPAPFAEQTALFAERGVQILGGCCGTTPEHITALRRAVLSLGETARVVPRPVPGGVALTSRSSLVRIGGDEPLVLIGERVNPTGKKLLSAEFQAGKYDLALRYAGEQVEAGTPVLDVNVGAPGVPEESFLPDLVRKLVARHGTPLCLDSSDAEALSRAVPWHPGSALVNSISGEPGRMEKLGPLCRLWGAPFVLLPLEGRQLPATARERVAVLETLLAKAETLGIPRRLVLVDVLVLTAASDANAPRACLDTIRWCMDNGLPTTMGLSNISFGLPARDLVNSGFLLMAAGAGLSSCIGNPGNARLREALDTANLLLGRDPQAGRFIARYTDWKASAPTAFSVNGPDTSTAPLTLEEAVIRGDKDSITGLVESELAGGADPFALVRERLIPAINEVGARYERKEYFLPQLLRSAETMQTAFARVKPLLEKEQGGSERPVILLATVEGDIHDIGKNIVALLLGNHGYEVVDLGKDVKAAHIVEEASRRKASIIGLSALMTTTMPRMEDTVRLVRERRLNCRVMVGGAVVTPEYARSIGADGYAADAVEAVRVAARLLQV</sequence>
<comment type="pathway">
    <text evidence="4">Amino-acid biosynthesis; L-methionine biosynthesis via de novo pathway; L-methionine from L-homocysteine (MetH route): step 1/1.</text>
</comment>
<dbReference type="PIRSF" id="PIRSF037472">
    <property type="entry name" value="DHPS_mtfrase"/>
    <property type="match status" value="1"/>
</dbReference>
<dbReference type="Pfam" id="PF02310">
    <property type="entry name" value="B12-binding"/>
    <property type="match status" value="1"/>
</dbReference>
<evidence type="ECO:0000256" key="13">
    <source>
        <dbReference type="ARBA" id="ARBA00022723"/>
    </source>
</evidence>
<evidence type="ECO:0000256" key="14">
    <source>
        <dbReference type="ARBA" id="ARBA00022833"/>
    </source>
</evidence>
<dbReference type="GO" id="GO:0046653">
    <property type="term" value="P:tetrahydrofolate metabolic process"/>
    <property type="evidence" value="ECO:0007669"/>
    <property type="project" value="TreeGrafter"/>
</dbReference>
<dbReference type="Pfam" id="PF02574">
    <property type="entry name" value="S-methyl_trans"/>
    <property type="match status" value="1"/>
</dbReference>
<evidence type="ECO:0000256" key="11">
    <source>
        <dbReference type="ARBA" id="ARBA00022679"/>
    </source>
</evidence>
<dbReference type="InterPro" id="IPR011005">
    <property type="entry name" value="Dihydropteroate_synth-like_sf"/>
</dbReference>
<evidence type="ECO:0000256" key="6">
    <source>
        <dbReference type="ARBA" id="ARBA00012032"/>
    </source>
</evidence>
<dbReference type="GO" id="GO:0005829">
    <property type="term" value="C:cytosol"/>
    <property type="evidence" value="ECO:0007669"/>
    <property type="project" value="TreeGrafter"/>
</dbReference>
<dbReference type="SUPFAM" id="SSF52242">
    <property type="entry name" value="Cobalamin (vitamin B12)-binding domain"/>
    <property type="match status" value="1"/>
</dbReference>